<dbReference type="EMBL" id="LR861807">
    <property type="protein sequence ID" value="CAD1794145.1"/>
    <property type="molecule type" value="Genomic_DNA"/>
</dbReference>
<reference evidence="1 3" key="1">
    <citation type="submission" date="2020-07" db="EMBL/GenBank/DDBJ databases">
        <authorList>
            <person name="Teixeira M."/>
        </authorList>
    </citation>
    <scope>NUCLEOTIDE SEQUENCE</scope>
    <source>
        <strain evidence="2">3</strain>
        <strain evidence="1">Xanthomonas arboricola pv. juglandis CPBF 427</strain>
    </source>
</reference>
<evidence type="ECO:0000313" key="3">
    <source>
        <dbReference type="Proteomes" id="UP000514411"/>
    </source>
</evidence>
<dbReference type="Proteomes" id="UP000514411">
    <property type="component" value="Chromosome"/>
</dbReference>
<gene>
    <name evidence="2" type="ORF">XSP_002828</name>
    <name evidence="1" type="ORF">XSP_002852</name>
</gene>
<protein>
    <submittedName>
        <fullName evidence="1">Uncharacterized protein</fullName>
    </submittedName>
</protein>
<dbReference type="EMBL" id="LR824643">
    <property type="protein sequence ID" value="CAD0333895.1"/>
    <property type="molecule type" value="Genomic_DNA"/>
</dbReference>
<sequence>MRQQILDLRNENLRATGSSEENKVGYGQHIKVPNSHLTSGAIVSGKVYLRTGLIDLTDRARRIHGCAGEVGTYQESRRRACHHVGMALVLAISSGCGGAGRRTLDVHFDISEWA</sequence>
<dbReference type="AlphaFoldDB" id="A0A8E4ET46"/>
<evidence type="ECO:0000313" key="2">
    <source>
        <dbReference type="EMBL" id="CAD1794145.1"/>
    </source>
</evidence>
<proteinExistence type="predicted"/>
<dbReference type="RefSeq" id="WP_144422036.1">
    <property type="nucleotide sequence ID" value="NZ_CP012251.1"/>
</dbReference>
<evidence type="ECO:0000313" key="1">
    <source>
        <dbReference type="EMBL" id="CAD0333895.1"/>
    </source>
</evidence>
<organism evidence="1">
    <name type="scientific">Xanthomonas campestris pv. juglandis</name>
    <name type="common">Xanthomonas arboricola pv. juglandis</name>
    <dbReference type="NCBI Taxonomy" id="195709"/>
    <lineage>
        <taxon>Bacteria</taxon>
        <taxon>Pseudomonadati</taxon>
        <taxon>Pseudomonadota</taxon>
        <taxon>Gammaproteobacteria</taxon>
        <taxon>Lysobacterales</taxon>
        <taxon>Lysobacteraceae</taxon>
        <taxon>Xanthomonas</taxon>
    </lineage>
</organism>
<accession>A0A8E4ET46</accession>
<name>A0A8E4ET46_XANCJ</name>